<dbReference type="InterPro" id="IPR009100">
    <property type="entry name" value="AcylCoA_DH/oxidase_NM_dom_sf"/>
</dbReference>
<dbReference type="InterPro" id="IPR013786">
    <property type="entry name" value="AcylCoA_DH/ox_N"/>
</dbReference>
<dbReference type="InterPro" id="IPR037069">
    <property type="entry name" value="AcylCoA_DH/ox_N_sf"/>
</dbReference>
<evidence type="ECO:0000313" key="2">
    <source>
        <dbReference type="EMBL" id="KAL2038761.1"/>
    </source>
</evidence>
<protein>
    <recommendedName>
        <fullName evidence="1">Acyl-CoA dehydrogenase/oxidase N-terminal domain-containing protein</fullName>
    </recommendedName>
</protein>
<proteinExistence type="predicted"/>
<keyword evidence="3" id="KW-1185">Reference proteome</keyword>
<accession>A0ABR4A199</accession>
<dbReference type="EMBL" id="JBEFKJ010000030">
    <property type="protein sequence ID" value="KAL2038761.1"/>
    <property type="molecule type" value="Genomic_DNA"/>
</dbReference>
<dbReference type="Pfam" id="PF02771">
    <property type="entry name" value="Acyl-CoA_dh_N"/>
    <property type="match status" value="1"/>
</dbReference>
<reference evidence="2 3" key="1">
    <citation type="submission" date="2024-09" db="EMBL/GenBank/DDBJ databases">
        <title>Rethinking Asexuality: The Enigmatic Case of Functional Sexual Genes in Lepraria (Stereocaulaceae).</title>
        <authorList>
            <person name="Doellman M."/>
            <person name="Sun Y."/>
            <person name="Barcenas-Pena A."/>
            <person name="Lumbsch H.T."/>
            <person name="Grewe F."/>
        </authorList>
    </citation>
    <scope>NUCLEOTIDE SEQUENCE [LARGE SCALE GENOMIC DNA]</scope>
    <source>
        <strain evidence="2 3">Mercado 3170</strain>
    </source>
</reference>
<comment type="caution">
    <text evidence="2">The sequence shown here is derived from an EMBL/GenBank/DDBJ whole genome shotgun (WGS) entry which is preliminary data.</text>
</comment>
<dbReference type="Proteomes" id="UP001590950">
    <property type="component" value="Unassembled WGS sequence"/>
</dbReference>
<dbReference type="SUPFAM" id="SSF56645">
    <property type="entry name" value="Acyl-CoA dehydrogenase NM domain-like"/>
    <property type="match status" value="1"/>
</dbReference>
<dbReference type="Gene3D" id="1.10.540.10">
    <property type="entry name" value="Acyl-CoA dehydrogenase/oxidase, N-terminal domain"/>
    <property type="match status" value="1"/>
</dbReference>
<organism evidence="2 3">
    <name type="scientific">Stereocaulon virgatum</name>
    <dbReference type="NCBI Taxonomy" id="373712"/>
    <lineage>
        <taxon>Eukaryota</taxon>
        <taxon>Fungi</taxon>
        <taxon>Dikarya</taxon>
        <taxon>Ascomycota</taxon>
        <taxon>Pezizomycotina</taxon>
        <taxon>Lecanoromycetes</taxon>
        <taxon>OSLEUM clade</taxon>
        <taxon>Lecanoromycetidae</taxon>
        <taxon>Lecanorales</taxon>
        <taxon>Lecanorineae</taxon>
        <taxon>Stereocaulaceae</taxon>
        <taxon>Stereocaulon</taxon>
    </lineage>
</organism>
<feature type="domain" description="Acyl-CoA dehydrogenase/oxidase N-terminal" evidence="1">
    <location>
        <begin position="32"/>
        <end position="124"/>
    </location>
</feature>
<evidence type="ECO:0000313" key="3">
    <source>
        <dbReference type="Proteomes" id="UP001590950"/>
    </source>
</evidence>
<evidence type="ECO:0000259" key="1">
    <source>
        <dbReference type="Pfam" id="PF02771"/>
    </source>
</evidence>
<sequence>MMPIVFHLSPVEEGIRNAAAGLAAGPLQAAKKIYMQYQQHTERFQSTRPIYHQAVAGVLIKSQIPPHLGGAGGSLIKATVLVEDMYRVEPASLLTVFSTGLGLKPVNLIAKPEHKEFLAPFLSGKLLRIISRIALQV</sequence>
<name>A0ABR4A199_9LECA</name>
<gene>
    <name evidence="2" type="ORF">N7G274_008519</name>
</gene>